<dbReference type="PANTHER" id="PTHR43432">
    <property type="entry name" value="SLR0285 PROTEIN"/>
    <property type="match status" value="1"/>
</dbReference>
<gene>
    <name evidence="5" type="ORF">XD40_0951</name>
    <name evidence="6" type="ORF">XD48_0451</name>
</gene>
<reference evidence="6" key="1">
    <citation type="journal article" date="2015" name="MBio">
        <title>Genome-resolved metagenomic analysis reveals roles for candidate phyla and other microbial community members in biogeochemical transformations in oil reservoirs.</title>
        <authorList>
            <person name="Hu P."/>
            <person name="Tom L."/>
            <person name="Singh A."/>
            <person name="Thomas B.C."/>
            <person name="Baker B.J."/>
            <person name="Piceno Y.M."/>
            <person name="Andersen G.L."/>
            <person name="Banfield J.F."/>
        </authorList>
    </citation>
    <scope>NUCLEOTIDE SEQUENCE [LARGE SCALE GENOMIC DNA]</scope>
    <source>
        <strain evidence="6">49_2300</strain>
        <strain evidence="5">49_95</strain>
    </source>
</reference>
<reference evidence="7 8" key="2">
    <citation type="journal article" date="2015" name="MBio">
        <title>Genome-Resolved Metagenomic Analysis Reveals Roles for Candidate Phyla and Other Microbial Community Members in Biogeochemical Transformations in Oil Reservoirs.</title>
        <authorList>
            <person name="Hu P."/>
            <person name="Tom L."/>
            <person name="Singh A."/>
            <person name="Thomas B.C."/>
            <person name="Baker B.J."/>
            <person name="Piceno Y.M."/>
            <person name="Andersen G.L."/>
            <person name="Banfield J.F."/>
        </authorList>
    </citation>
    <scope>NUCLEOTIDE SEQUENCE [LARGE SCALE GENOMIC DNA]</scope>
</reference>
<keyword evidence="3" id="KW-0411">Iron-sulfur</keyword>
<evidence type="ECO:0000256" key="1">
    <source>
        <dbReference type="ARBA" id="ARBA00022723"/>
    </source>
</evidence>
<evidence type="ECO:0000259" key="4">
    <source>
        <dbReference type="PROSITE" id="PS51918"/>
    </source>
</evidence>
<evidence type="ECO:0000256" key="2">
    <source>
        <dbReference type="ARBA" id="ARBA00023004"/>
    </source>
</evidence>
<organism evidence="6 7">
    <name type="scientific">Archaeoglobus fulgidus</name>
    <dbReference type="NCBI Taxonomy" id="2234"/>
    <lineage>
        <taxon>Archaea</taxon>
        <taxon>Methanobacteriati</taxon>
        <taxon>Methanobacteriota</taxon>
        <taxon>Archaeoglobi</taxon>
        <taxon>Archaeoglobales</taxon>
        <taxon>Archaeoglobaceae</taxon>
        <taxon>Archaeoglobus</taxon>
    </lineage>
</organism>
<dbReference type="SFLD" id="SFLDG01084">
    <property type="entry name" value="Uncharacterised_Radical_SAM_Su"/>
    <property type="match status" value="1"/>
</dbReference>
<dbReference type="AlphaFoldDB" id="A0A101E2S2"/>
<dbReference type="GO" id="GO:0003824">
    <property type="term" value="F:catalytic activity"/>
    <property type="evidence" value="ECO:0007669"/>
    <property type="project" value="InterPro"/>
</dbReference>
<dbReference type="Proteomes" id="UP000054015">
    <property type="component" value="Unassembled WGS sequence"/>
</dbReference>
<evidence type="ECO:0000313" key="5">
    <source>
        <dbReference type="EMBL" id="KUJ93820.1"/>
    </source>
</evidence>
<dbReference type="GO" id="GO:0051536">
    <property type="term" value="F:iron-sulfur cluster binding"/>
    <property type="evidence" value="ECO:0007669"/>
    <property type="project" value="UniProtKB-KW"/>
</dbReference>
<evidence type="ECO:0000313" key="7">
    <source>
        <dbReference type="Proteomes" id="UP000054015"/>
    </source>
</evidence>
<dbReference type="Proteomes" id="UP000054307">
    <property type="component" value="Unassembled WGS sequence"/>
</dbReference>
<protein>
    <recommendedName>
        <fullName evidence="4">Radical SAM core domain-containing protein</fullName>
    </recommendedName>
</protein>
<dbReference type="EMBL" id="LGEX01000008">
    <property type="protein sequence ID" value="KUK07275.1"/>
    <property type="molecule type" value="Genomic_DNA"/>
</dbReference>
<evidence type="ECO:0000313" key="6">
    <source>
        <dbReference type="EMBL" id="KUK07275.1"/>
    </source>
</evidence>
<dbReference type="GO" id="GO:0046872">
    <property type="term" value="F:metal ion binding"/>
    <property type="evidence" value="ECO:0007669"/>
    <property type="project" value="UniProtKB-KW"/>
</dbReference>
<dbReference type="PROSITE" id="PS51918">
    <property type="entry name" value="RADICAL_SAM"/>
    <property type="match status" value="1"/>
</dbReference>
<dbReference type="SFLD" id="SFLDS00029">
    <property type="entry name" value="Radical_SAM"/>
    <property type="match status" value="1"/>
</dbReference>
<evidence type="ECO:0000313" key="8">
    <source>
        <dbReference type="Proteomes" id="UP000054307"/>
    </source>
</evidence>
<accession>A0A101E2S2</accession>
<dbReference type="PATRIC" id="fig|2234.6.peg.1399"/>
<proteinExistence type="predicted"/>
<sequence>MGVHVIRKRVKAALSRSNLPGVDFTINPYVGCAHGCIYCYARLYCQKEIGERWGEIVVLKENLPEVLGRELRRRVEGRVVLSTLTDAYQPLEKKESLTRRVLEILLSNRCRVGIQTKSDLVLRDLDLLLDDLELVDVGFTITTLDEGLAKKIEPRAPSPRKRVKALEKLSEEGVRTWIFMGPIIPGVDEREIEEIVEIAKKSSSTFYYDKFRVKGFMKSGLVGEIAEKAAKTDWRELGKKIDEICRRKGVRAVAAFGRV</sequence>
<name>A0A101E2S2_ARCFL</name>
<keyword evidence="2" id="KW-0408">Iron</keyword>
<dbReference type="Gene3D" id="3.80.30.30">
    <property type="match status" value="1"/>
</dbReference>
<feature type="domain" description="Radical SAM core" evidence="4">
    <location>
        <begin position="18"/>
        <end position="247"/>
    </location>
</feature>
<comment type="caution">
    <text evidence="6">The sequence shown here is derived from an EMBL/GenBank/DDBJ whole genome shotgun (WGS) entry which is preliminary data.</text>
</comment>
<keyword evidence="1" id="KW-0479">Metal-binding</keyword>
<dbReference type="Pfam" id="PF04055">
    <property type="entry name" value="Radical_SAM"/>
    <property type="match status" value="1"/>
</dbReference>
<dbReference type="SUPFAM" id="SSF102114">
    <property type="entry name" value="Radical SAM enzymes"/>
    <property type="match status" value="1"/>
</dbReference>
<dbReference type="InterPro" id="IPR040086">
    <property type="entry name" value="MJ0683-like"/>
</dbReference>
<dbReference type="InterPro" id="IPR007197">
    <property type="entry name" value="rSAM"/>
</dbReference>
<dbReference type="PANTHER" id="PTHR43432:SF6">
    <property type="entry name" value="RADICAL SAM CORE DOMAIN-CONTAINING PROTEIN"/>
    <property type="match status" value="1"/>
</dbReference>
<dbReference type="InterPro" id="IPR058240">
    <property type="entry name" value="rSAM_sf"/>
</dbReference>
<evidence type="ECO:0000256" key="3">
    <source>
        <dbReference type="ARBA" id="ARBA00023014"/>
    </source>
</evidence>
<dbReference type="EMBL" id="LGEQ01000014">
    <property type="protein sequence ID" value="KUJ93820.1"/>
    <property type="molecule type" value="Genomic_DNA"/>
</dbReference>